<sequence>MWSILACASRLTGITNAHFNNKGTMTMQHPSTASAETPRSGASHPGKWLDAYFNVSRRGSAVKTEILAGIATFLASMYIIVVNPAILSDAGIPFSAALSATVMISFMSSLAMGLYARNPILVAPGMGMNALFTYTLVMGAGLSWEVALGCVFWSGVLFAILAMFNVRQAIIEAIPESLRYAITCGIGLFITFIGLKNAGFIVGSEATLVSLGSLSPSLVTFFIGMMATVVLVIMRFNGALILGIALTTLLAAPMGRLWGEEVLVEWGGMMAWPDFSAVMQVDIWGALKVAYLPFIFVMLFTNFFDALSCFMALSESADLKDDQGNPRNLKRSMTVDAFASMIAAPLGTSAAQTFIESGAGVAQGGRTGLVAVVIALLFLPFLFLSPLLSLVPGIATAPALVLVGLFMLAPVGKIDWSRYDQAFPAFLAIILMPLTYSITLGIAFGFLSFVIIKACTGKLAEIKPAMWISAALSIVMLVTAH</sequence>
<dbReference type="PANTHER" id="PTHR43337">
    <property type="entry name" value="XANTHINE/URACIL PERMEASE C887.17-RELATED"/>
    <property type="match status" value="1"/>
</dbReference>
<feature type="transmembrane region" description="Helical" evidence="9">
    <location>
        <begin position="367"/>
        <end position="384"/>
    </location>
</feature>
<dbReference type="Pfam" id="PF00860">
    <property type="entry name" value="Xan_ur_permease"/>
    <property type="match status" value="1"/>
</dbReference>
<feature type="transmembrane region" description="Helical" evidence="9">
    <location>
        <begin position="121"/>
        <end position="140"/>
    </location>
</feature>
<dbReference type="Proteomes" id="UP000198500">
    <property type="component" value="Unassembled WGS sequence"/>
</dbReference>
<evidence type="ECO:0000256" key="4">
    <source>
        <dbReference type="ARBA" id="ARBA00022475"/>
    </source>
</evidence>
<evidence type="ECO:0000256" key="5">
    <source>
        <dbReference type="ARBA" id="ARBA00022692"/>
    </source>
</evidence>
<evidence type="ECO:0000256" key="7">
    <source>
        <dbReference type="ARBA" id="ARBA00023136"/>
    </source>
</evidence>
<evidence type="ECO:0000256" key="8">
    <source>
        <dbReference type="PIRNR" id="PIRNR005353"/>
    </source>
</evidence>
<dbReference type="PIRSF" id="PIRSF005353">
    <property type="entry name" value="PbuG"/>
    <property type="match status" value="1"/>
</dbReference>
<dbReference type="PANTHER" id="PTHR43337:SF1">
    <property type="entry name" value="XANTHINE_URACIL PERMEASE C887.17-RELATED"/>
    <property type="match status" value="1"/>
</dbReference>
<keyword evidence="6 8" id="KW-1133">Transmembrane helix</keyword>
<dbReference type="EMBL" id="FNNI01000003">
    <property type="protein sequence ID" value="SDX00963.1"/>
    <property type="molecule type" value="Genomic_DNA"/>
</dbReference>
<protein>
    <submittedName>
        <fullName evidence="10">Putative MFS transporter, AGZA family, xanthine/uracil permease</fullName>
    </submittedName>
</protein>
<name>A0A1H2Y6X9_9GAMM</name>
<feature type="transmembrane region" description="Helical" evidence="9">
    <location>
        <begin position="146"/>
        <end position="166"/>
    </location>
</feature>
<keyword evidence="5 8" id="KW-0812">Transmembrane</keyword>
<feature type="transmembrane region" description="Helical" evidence="9">
    <location>
        <begin position="334"/>
        <end position="355"/>
    </location>
</feature>
<comment type="subcellular location">
    <subcellularLocation>
        <location evidence="1 8">Cell membrane</location>
        <topology evidence="1 8">Multi-pass membrane protein</topology>
    </subcellularLocation>
</comment>
<organism evidence="10 11">
    <name type="scientific">Aidingimonas halophila</name>
    <dbReference type="NCBI Taxonomy" id="574349"/>
    <lineage>
        <taxon>Bacteria</taxon>
        <taxon>Pseudomonadati</taxon>
        <taxon>Pseudomonadota</taxon>
        <taxon>Gammaproteobacteria</taxon>
        <taxon>Oceanospirillales</taxon>
        <taxon>Halomonadaceae</taxon>
        <taxon>Aidingimonas</taxon>
    </lineage>
</organism>
<evidence type="ECO:0000313" key="10">
    <source>
        <dbReference type="EMBL" id="SDX00963.1"/>
    </source>
</evidence>
<evidence type="ECO:0000256" key="6">
    <source>
        <dbReference type="ARBA" id="ARBA00022989"/>
    </source>
</evidence>
<keyword evidence="7 8" id="KW-0472">Membrane</keyword>
<feature type="transmembrane region" description="Helical" evidence="9">
    <location>
        <begin position="214"/>
        <end position="233"/>
    </location>
</feature>
<keyword evidence="4 8" id="KW-1003">Cell membrane</keyword>
<dbReference type="InterPro" id="IPR045018">
    <property type="entry name" value="Azg-like"/>
</dbReference>
<proteinExistence type="inferred from homology"/>
<accession>A0A1H2Y6X9</accession>
<comment type="similarity">
    <text evidence="2 8">Belongs to the nucleobase:cation symporter-2 (NCS2) (TC 2.A.40) family. Azg-like subfamily.</text>
</comment>
<keyword evidence="11" id="KW-1185">Reference proteome</keyword>
<dbReference type="STRING" id="574349.SAMN05443545_103386"/>
<evidence type="ECO:0000256" key="3">
    <source>
        <dbReference type="ARBA" id="ARBA00022448"/>
    </source>
</evidence>
<dbReference type="InterPro" id="IPR026033">
    <property type="entry name" value="Azg-like_bact_archaea"/>
</dbReference>
<feature type="transmembrane region" description="Helical" evidence="9">
    <location>
        <begin position="240"/>
        <end position="259"/>
    </location>
</feature>
<gene>
    <name evidence="10" type="ORF">SAMN05443545_103386</name>
</gene>
<feature type="transmembrane region" description="Helical" evidence="9">
    <location>
        <begin position="423"/>
        <end position="452"/>
    </location>
</feature>
<evidence type="ECO:0000313" key="11">
    <source>
        <dbReference type="Proteomes" id="UP000198500"/>
    </source>
</evidence>
<evidence type="ECO:0000256" key="2">
    <source>
        <dbReference type="ARBA" id="ARBA00005697"/>
    </source>
</evidence>
<feature type="transmembrane region" description="Helical" evidence="9">
    <location>
        <begin position="66"/>
        <end position="86"/>
    </location>
</feature>
<feature type="transmembrane region" description="Helical" evidence="9">
    <location>
        <begin position="289"/>
        <end position="313"/>
    </location>
</feature>
<evidence type="ECO:0000256" key="9">
    <source>
        <dbReference type="SAM" id="Phobius"/>
    </source>
</evidence>
<dbReference type="InterPro" id="IPR006043">
    <property type="entry name" value="NCS2"/>
</dbReference>
<dbReference type="GO" id="GO:0005886">
    <property type="term" value="C:plasma membrane"/>
    <property type="evidence" value="ECO:0007669"/>
    <property type="project" value="UniProtKB-SubCell"/>
</dbReference>
<feature type="transmembrane region" description="Helical" evidence="9">
    <location>
        <begin position="178"/>
        <end position="202"/>
    </location>
</feature>
<feature type="transmembrane region" description="Helical" evidence="9">
    <location>
        <begin position="92"/>
        <end position="114"/>
    </location>
</feature>
<evidence type="ECO:0000256" key="1">
    <source>
        <dbReference type="ARBA" id="ARBA00004651"/>
    </source>
</evidence>
<reference evidence="10 11" key="1">
    <citation type="submission" date="2016-10" db="EMBL/GenBank/DDBJ databases">
        <authorList>
            <person name="de Groot N.N."/>
        </authorList>
    </citation>
    <scope>NUCLEOTIDE SEQUENCE [LARGE SCALE GENOMIC DNA]</scope>
    <source>
        <strain evidence="10 11">DSM 19219</strain>
    </source>
</reference>
<feature type="transmembrane region" description="Helical" evidence="9">
    <location>
        <begin position="391"/>
        <end position="411"/>
    </location>
</feature>
<keyword evidence="3 8" id="KW-0813">Transport</keyword>
<dbReference type="AlphaFoldDB" id="A0A1H2Y6X9"/>
<dbReference type="GO" id="GO:0005345">
    <property type="term" value="F:purine nucleobase transmembrane transporter activity"/>
    <property type="evidence" value="ECO:0007669"/>
    <property type="project" value="TreeGrafter"/>
</dbReference>